<evidence type="ECO:0000313" key="2">
    <source>
        <dbReference type="EMBL" id="KAF6204468.1"/>
    </source>
</evidence>
<sequence length="436" mass="50134">MSEPTQVEGLTPYSSISIDLQKTLVKRHMMNPTCQTTRDFISIEKDLESEQGFLSESIFYKMSRPIMWMERFLGQSGYRIESGWMRYSHNSFPFAYIVFVAVFQVAMTILNWEHLMSAVDKLSQPANYDSILLSCLMLAQVPGFLIGIYSWFFEVPLVVKCYNVTATIEKRILDVFPTSSLSKRATYFWTAVIVLDLLVILVFGSFIIYGSDLYTYSIAIPFMFNFTRCHLACLHSCYCLTFCRDLAHELKDSMVKMMQNSEYHHHKLKICQQFWLEIWNVLQDHANSLAITLLVQMVNNLMFFVTSCYGMIVLIKADNFSEMLLLLPYLGIAVFNMGLICEPAQQAQDELGSFLWTLMGLKKQSLCQKSIEELDDFMKTISLTEKSTITLKNYISIGRPLLVAFSSTSVTYLIVLLQFPSVDNELQKTSNYTTAF</sequence>
<accession>A0A8S9X7Z2</accession>
<dbReference type="AlphaFoldDB" id="A0A8S9X7Z2"/>
<reference evidence="2" key="1">
    <citation type="journal article" date="2021" name="Mol. Ecol. Resour.">
        <title>Apolygus lucorum genome provides insights into omnivorousness and mesophyll feeding.</title>
        <authorList>
            <person name="Liu Y."/>
            <person name="Liu H."/>
            <person name="Wang H."/>
            <person name="Huang T."/>
            <person name="Liu B."/>
            <person name="Yang B."/>
            <person name="Yin L."/>
            <person name="Li B."/>
            <person name="Zhang Y."/>
            <person name="Zhang S."/>
            <person name="Jiang F."/>
            <person name="Zhang X."/>
            <person name="Ren Y."/>
            <person name="Wang B."/>
            <person name="Wang S."/>
            <person name="Lu Y."/>
            <person name="Wu K."/>
            <person name="Fan W."/>
            <person name="Wang G."/>
        </authorList>
    </citation>
    <scope>NUCLEOTIDE SEQUENCE</scope>
    <source>
        <strain evidence="2">12Hb</strain>
    </source>
</reference>
<evidence type="ECO:0000313" key="3">
    <source>
        <dbReference type="Proteomes" id="UP000466442"/>
    </source>
</evidence>
<keyword evidence="1" id="KW-1133">Transmembrane helix</keyword>
<gene>
    <name evidence="2" type="ORF">GE061_002809</name>
</gene>
<dbReference type="Proteomes" id="UP000466442">
    <property type="component" value="Unassembled WGS sequence"/>
</dbReference>
<feature type="transmembrane region" description="Helical" evidence="1">
    <location>
        <begin position="131"/>
        <end position="152"/>
    </location>
</feature>
<keyword evidence="3" id="KW-1185">Reference proteome</keyword>
<feature type="transmembrane region" description="Helical" evidence="1">
    <location>
        <begin position="187"/>
        <end position="209"/>
    </location>
</feature>
<comment type="caution">
    <text evidence="2">The sequence shown here is derived from an EMBL/GenBank/DDBJ whole genome shotgun (WGS) entry which is preliminary data.</text>
</comment>
<proteinExistence type="predicted"/>
<organism evidence="2 3">
    <name type="scientific">Apolygus lucorum</name>
    <name type="common">Small green plant bug</name>
    <name type="synonym">Lygocoris lucorum</name>
    <dbReference type="NCBI Taxonomy" id="248454"/>
    <lineage>
        <taxon>Eukaryota</taxon>
        <taxon>Metazoa</taxon>
        <taxon>Ecdysozoa</taxon>
        <taxon>Arthropoda</taxon>
        <taxon>Hexapoda</taxon>
        <taxon>Insecta</taxon>
        <taxon>Pterygota</taxon>
        <taxon>Neoptera</taxon>
        <taxon>Paraneoptera</taxon>
        <taxon>Hemiptera</taxon>
        <taxon>Heteroptera</taxon>
        <taxon>Panheteroptera</taxon>
        <taxon>Cimicomorpha</taxon>
        <taxon>Miridae</taxon>
        <taxon>Mirini</taxon>
        <taxon>Apolygus</taxon>
    </lineage>
</organism>
<evidence type="ECO:0000256" key="1">
    <source>
        <dbReference type="SAM" id="Phobius"/>
    </source>
</evidence>
<feature type="transmembrane region" description="Helical" evidence="1">
    <location>
        <begin position="297"/>
        <end position="317"/>
    </location>
</feature>
<feature type="transmembrane region" description="Helical" evidence="1">
    <location>
        <begin position="92"/>
        <end position="110"/>
    </location>
</feature>
<protein>
    <recommendedName>
        <fullName evidence="4">Gustatory receptor</fullName>
    </recommendedName>
</protein>
<feature type="transmembrane region" description="Helical" evidence="1">
    <location>
        <begin position="401"/>
        <end position="419"/>
    </location>
</feature>
<keyword evidence="1" id="KW-0472">Membrane</keyword>
<dbReference type="EMBL" id="WIXP02000010">
    <property type="protein sequence ID" value="KAF6204468.1"/>
    <property type="molecule type" value="Genomic_DNA"/>
</dbReference>
<evidence type="ECO:0008006" key="4">
    <source>
        <dbReference type="Google" id="ProtNLM"/>
    </source>
</evidence>
<name>A0A8S9X7Z2_APOLU</name>
<keyword evidence="1" id="KW-0812">Transmembrane</keyword>